<dbReference type="AlphaFoldDB" id="A0AAV9X534"/>
<feature type="compositionally biased region" description="Polar residues" evidence="4">
    <location>
        <begin position="72"/>
        <end position="85"/>
    </location>
</feature>
<dbReference type="Pfam" id="PF08690">
    <property type="entry name" value="GET2"/>
    <property type="match status" value="1"/>
</dbReference>
<protein>
    <recommendedName>
        <fullName evidence="7">Golgi to ER traffic protein 2</fullName>
    </recommendedName>
</protein>
<accession>A0AAV9X534</accession>
<dbReference type="PANTHER" id="PTHR28263">
    <property type="entry name" value="GOLGI TO ER TRAFFIC PROTEIN 2"/>
    <property type="match status" value="1"/>
</dbReference>
<feature type="region of interest" description="Disordered" evidence="4">
    <location>
        <begin position="1"/>
        <end position="94"/>
    </location>
</feature>
<feature type="compositionally biased region" description="Polar residues" evidence="4">
    <location>
        <begin position="1"/>
        <end position="29"/>
    </location>
</feature>
<evidence type="ECO:0000256" key="2">
    <source>
        <dbReference type="ARBA" id="ARBA00022989"/>
    </source>
</evidence>
<dbReference type="Proteomes" id="UP001365542">
    <property type="component" value="Unassembled WGS sequence"/>
</dbReference>
<gene>
    <name evidence="5" type="ORF">TWF694_001904</name>
</gene>
<keyword evidence="3" id="KW-0472">Membrane</keyword>
<evidence type="ECO:0000256" key="1">
    <source>
        <dbReference type="ARBA" id="ARBA00022692"/>
    </source>
</evidence>
<evidence type="ECO:0008006" key="7">
    <source>
        <dbReference type="Google" id="ProtNLM"/>
    </source>
</evidence>
<keyword evidence="6" id="KW-1185">Reference proteome</keyword>
<keyword evidence="2" id="KW-1133">Transmembrane helix</keyword>
<proteinExistence type="predicted"/>
<dbReference type="InterPro" id="IPR028143">
    <property type="entry name" value="Get2/sif1"/>
</dbReference>
<evidence type="ECO:0000256" key="4">
    <source>
        <dbReference type="SAM" id="MobiDB-lite"/>
    </source>
</evidence>
<reference evidence="5 6" key="1">
    <citation type="submission" date="2019-10" db="EMBL/GenBank/DDBJ databases">
        <authorList>
            <person name="Palmer J.M."/>
        </authorList>
    </citation>
    <scope>NUCLEOTIDE SEQUENCE [LARGE SCALE GENOMIC DNA]</scope>
    <source>
        <strain evidence="5 6">TWF694</strain>
    </source>
</reference>
<evidence type="ECO:0000313" key="6">
    <source>
        <dbReference type="Proteomes" id="UP001365542"/>
    </source>
</evidence>
<keyword evidence="1" id="KW-0812">Transmembrane</keyword>
<organism evidence="5 6">
    <name type="scientific">Orbilia ellipsospora</name>
    <dbReference type="NCBI Taxonomy" id="2528407"/>
    <lineage>
        <taxon>Eukaryota</taxon>
        <taxon>Fungi</taxon>
        <taxon>Dikarya</taxon>
        <taxon>Ascomycota</taxon>
        <taxon>Pezizomycotina</taxon>
        <taxon>Orbiliomycetes</taxon>
        <taxon>Orbiliales</taxon>
        <taxon>Orbiliaceae</taxon>
        <taxon>Orbilia</taxon>
    </lineage>
</organism>
<sequence>MSDSTPNVPEQTTPSDASLAQVTPLSVSEQARRRRELRKAKVGQGADRLRKITQTQRTAAGFGEDYKKDEIQTTPTPRSGTLSDVSDTDPDVSEHFYKPTSYRIRDEPNAIPPPTPPSQTEFSLDNDQIAQMMMQGGGLFGTPTGGATPGDMANDPIFMMMQQMLGAAAANGGPGVGKEGADGGGIPPELLNSMLGGGFGAGGPEIPQEVAQGSPFAKWWAVIHVLCSILLGVYAVLSLPDKFTGTKEDRLKFADTPKIPLFWYFATMELMLQSTRYLLVERGGPPPGLIMGTIVRFLPRPLGRAILTLSHYIKMFSTAYQDALIVVFTIGMTGWVNSWLVEEEVPIL</sequence>
<dbReference type="PANTHER" id="PTHR28263:SF1">
    <property type="entry name" value="GOLGI TO ER TRAFFIC PROTEIN 2"/>
    <property type="match status" value="1"/>
</dbReference>
<name>A0AAV9X534_9PEZI</name>
<feature type="compositionally biased region" description="Basic residues" evidence="4">
    <location>
        <begin position="32"/>
        <end position="41"/>
    </location>
</feature>
<dbReference type="GO" id="GO:0006890">
    <property type="term" value="P:retrograde vesicle-mediated transport, Golgi to endoplasmic reticulum"/>
    <property type="evidence" value="ECO:0007669"/>
    <property type="project" value="TreeGrafter"/>
</dbReference>
<evidence type="ECO:0000256" key="3">
    <source>
        <dbReference type="ARBA" id="ARBA00023136"/>
    </source>
</evidence>
<dbReference type="EMBL" id="JAVHJO010000010">
    <property type="protein sequence ID" value="KAK6535444.1"/>
    <property type="molecule type" value="Genomic_DNA"/>
</dbReference>
<evidence type="ECO:0000313" key="5">
    <source>
        <dbReference type="EMBL" id="KAK6535444.1"/>
    </source>
</evidence>
<comment type="caution">
    <text evidence="5">The sequence shown here is derived from an EMBL/GenBank/DDBJ whole genome shotgun (WGS) entry which is preliminary data.</text>
</comment>